<dbReference type="Proteomes" id="UP000310477">
    <property type="component" value="Unassembled WGS sequence"/>
</dbReference>
<keyword evidence="2" id="KW-1185">Reference proteome</keyword>
<accession>A0A4U1C0V2</accession>
<name>A0A4U1C0V2_9SPHI</name>
<dbReference type="RefSeq" id="WP_136878125.1">
    <property type="nucleotide sequence ID" value="NZ_SWBO01000011.1"/>
</dbReference>
<dbReference type="EMBL" id="SWBO01000011">
    <property type="protein sequence ID" value="TKB97498.1"/>
    <property type="molecule type" value="Genomic_DNA"/>
</dbReference>
<gene>
    <name evidence="1" type="ORF">FA045_16195</name>
</gene>
<sequence>MRNFKITIILLSIFAVAIYGCKKEEEIAGSEFAKERFIGKWPLKNQVIIEIENFRDTNRNDTIPYLPVDTLVYTADGKYTRRGITVDYTIDAAGENITYNTTPATTWRIKFMRNTSIILTQERTEQVGTNTITTYTEDQLDKK</sequence>
<proteinExistence type="predicted"/>
<organism evidence="1 2">
    <name type="scientific">Pedobacter cryotolerans</name>
    <dbReference type="NCBI Taxonomy" id="2571270"/>
    <lineage>
        <taxon>Bacteria</taxon>
        <taxon>Pseudomonadati</taxon>
        <taxon>Bacteroidota</taxon>
        <taxon>Sphingobacteriia</taxon>
        <taxon>Sphingobacteriales</taxon>
        <taxon>Sphingobacteriaceae</taxon>
        <taxon>Pedobacter</taxon>
    </lineage>
</organism>
<evidence type="ECO:0000313" key="1">
    <source>
        <dbReference type="EMBL" id="TKB97498.1"/>
    </source>
</evidence>
<comment type="caution">
    <text evidence="1">The sequence shown here is derived from an EMBL/GenBank/DDBJ whole genome shotgun (WGS) entry which is preliminary data.</text>
</comment>
<dbReference type="OrthoDB" id="769553at2"/>
<protein>
    <recommendedName>
        <fullName evidence="3">Lipocalin-like domain-containing protein</fullName>
    </recommendedName>
</protein>
<evidence type="ECO:0008006" key="3">
    <source>
        <dbReference type="Google" id="ProtNLM"/>
    </source>
</evidence>
<dbReference type="PROSITE" id="PS51257">
    <property type="entry name" value="PROKAR_LIPOPROTEIN"/>
    <property type="match status" value="1"/>
</dbReference>
<reference evidence="1 2" key="1">
    <citation type="submission" date="2019-04" db="EMBL/GenBank/DDBJ databases">
        <title>Pedobacter sp. AR-2-6 sp. nov., isolated from Arctic soil.</title>
        <authorList>
            <person name="Dahal R.H."/>
            <person name="Kim D.-U."/>
        </authorList>
    </citation>
    <scope>NUCLEOTIDE SEQUENCE [LARGE SCALE GENOMIC DNA]</scope>
    <source>
        <strain evidence="1 2">AR-2-6</strain>
    </source>
</reference>
<dbReference type="AlphaFoldDB" id="A0A4U1C0V2"/>
<evidence type="ECO:0000313" key="2">
    <source>
        <dbReference type="Proteomes" id="UP000310477"/>
    </source>
</evidence>